<keyword evidence="6" id="KW-1185">Reference proteome</keyword>
<dbReference type="RefSeq" id="WP_163482710.1">
    <property type="nucleotide sequence ID" value="NZ_JAAGWF010000017.1"/>
</dbReference>
<proteinExistence type="predicted"/>
<keyword evidence="1" id="KW-0328">Glycosyltransferase</keyword>
<feature type="domain" description="Glycosyltransferase subfamily 4-like N-terminal" evidence="4">
    <location>
        <begin position="19"/>
        <end position="179"/>
    </location>
</feature>
<accession>A0A7K3W532</accession>
<dbReference type="InterPro" id="IPR001296">
    <property type="entry name" value="Glyco_trans_1"/>
</dbReference>
<dbReference type="Pfam" id="PF13439">
    <property type="entry name" value="Glyco_transf_4"/>
    <property type="match status" value="1"/>
</dbReference>
<reference evidence="5 6" key="1">
    <citation type="submission" date="2020-02" db="EMBL/GenBank/DDBJ databases">
        <title>Geodermatophilus sabuli CPCC 205279 I12A-02694.</title>
        <authorList>
            <person name="Jiang Z."/>
        </authorList>
    </citation>
    <scope>NUCLEOTIDE SEQUENCE [LARGE SCALE GENOMIC DNA]</scope>
    <source>
        <strain evidence="5 6">I12A-02694</strain>
    </source>
</reference>
<dbReference type="PANTHER" id="PTHR12526">
    <property type="entry name" value="GLYCOSYLTRANSFERASE"/>
    <property type="match status" value="1"/>
</dbReference>
<evidence type="ECO:0000313" key="5">
    <source>
        <dbReference type="EMBL" id="NEK59344.1"/>
    </source>
</evidence>
<feature type="domain" description="Glycosyl transferase family 1" evidence="3">
    <location>
        <begin position="191"/>
        <end position="367"/>
    </location>
</feature>
<dbReference type="Pfam" id="PF00534">
    <property type="entry name" value="Glycos_transf_1"/>
    <property type="match status" value="1"/>
</dbReference>
<dbReference type="Gene3D" id="3.40.50.2000">
    <property type="entry name" value="Glycogen Phosphorylase B"/>
    <property type="match status" value="2"/>
</dbReference>
<dbReference type="SUPFAM" id="SSF53756">
    <property type="entry name" value="UDP-Glycosyltransferase/glycogen phosphorylase"/>
    <property type="match status" value="1"/>
</dbReference>
<evidence type="ECO:0000259" key="3">
    <source>
        <dbReference type="Pfam" id="PF00534"/>
    </source>
</evidence>
<dbReference type="CDD" id="cd03801">
    <property type="entry name" value="GT4_PimA-like"/>
    <property type="match status" value="1"/>
</dbReference>
<protein>
    <submittedName>
        <fullName evidence="5">Glycosyltransferase family 4 protein</fullName>
    </submittedName>
</protein>
<comment type="caution">
    <text evidence="5">The sequence shown here is derived from an EMBL/GenBank/DDBJ whole genome shotgun (WGS) entry which is preliminary data.</text>
</comment>
<dbReference type="EMBL" id="JAAGWF010000017">
    <property type="protein sequence ID" value="NEK59344.1"/>
    <property type="molecule type" value="Genomic_DNA"/>
</dbReference>
<dbReference type="GO" id="GO:0016757">
    <property type="term" value="F:glycosyltransferase activity"/>
    <property type="evidence" value="ECO:0007669"/>
    <property type="project" value="UniProtKB-KW"/>
</dbReference>
<evidence type="ECO:0000256" key="2">
    <source>
        <dbReference type="ARBA" id="ARBA00022679"/>
    </source>
</evidence>
<keyword evidence="2 5" id="KW-0808">Transferase</keyword>
<evidence type="ECO:0000259" key="4">
    <source>
        <dbReference type="Pfam" id="PF13439"/>
    </source>
</evidence>
<dbReference type="Proteomes" id="UP000470246">
    <property type="component" value="Unassembled WGS sequence"/>
</dbReference>
<gene>
    <name evidence="5" type="ORF">GCU56_15895</name>
</gene>
<dbReference type="AlphaFoldDB" id="A0A7K3W532"/>
<organism evidence="5 6">
    <name type="scientific">Geodermatophilus sabuli</name>
    <dbReference type="NCBI Taxonomy" id="1564158"/>
    <lineage>
        <taxon>Bacteria</taxon>
        <taxon>Bacillati</taxon>
        <taxon>Actinomycetota</taxon>
        <taxon>Actinomycetes</taxon>
        <taxon>Geodermatophilales</taxon>
        <taxon>Geodermatophilaceae</taxon>
        <taxon>Geodermatophilus</taxon>
    </lineage>
</organism>
<sequence>MTAGRGRVHMTLRLPDRTGAAKMALAFAQALHADRFDVTLVHGTVPASEPSILPDFAQLGAETVLEPRLERPWDPLLVRAVADRVRSEGGVCVIGVNQRDRMLALLAASRAGVPGVVVVGNQHRFWGSRPVAALKRLSYTRVVARHTTLAVCTSAVVRDELIAFGVPAERAVVLANGIDAPPSLQLPAGERRRLRAEMGAGDDDVLLLNVGRLDPQKGQDLLLTALGGQGWAAPVHVALVGSSGDPVAARATTAFEASLRRQADALGLEGVVSFLGWRSDVRQLLAAADGYVHAARWEGPALPLAVMEAMAAGLPTVFTDCSGMPPVFEEGRHGLVARSEDPESLAGRIGDLVALGAHRRADMGAEAAALIRTHYRMADVGQTFCRLIQGVVARRG</sequence>
<dbReference type="InterPro" id="IPR028098">
    <property type="entry name" value="Glyco_trans_4-like_N"/>
</dbReference>
<name>A0A7K3W532_9ACTN</name>
<evidence type="ECO:0000256" key="1">
    <source>
        <dbReference type="ARBA" id="ARBA00022676"/>
    </source>
</evidence>
<evidence type="ECO:0000313" key="6">
    <source>
        <dbReference type="Proteomes" id="UP000470246"/>
    </source>
</evidence>